<dbReference type="SUPFAM" id="SSF50199">
    <property type="entry name" value="Staphylococcal nuclease"/>
    <property type="match status" value="1"/>
</dbReference>
<feature type="chain" id="PRO_5022039586" description="TNase-like domain-containing protein" evidence="1">
    <location>
        <begin position="26"/>
        <end position="175"/>
    </location>
</feature>
<keyword evidence="6" id="KW-1185">Reference proteome</keyword>
<feature type="signal peptide" evidence="1">
    <location>
        <begin position="1"/>
        <end position="25"/>
    </location>
</feature>
<accession>A0A564G6Y3</accession>
<dbReference type="EMBL" id="CABFVH010000051">
    <property type="protein sequence ID" value="VUF15311.1"/>
    <property type="molecule type" value="Genomic_DNA"/>
</dbReference>
<dbReference type="Gene3D" id="2.40.50.90">
    <property type="match status" value="1"/>
</dbReference>
<keyword evidence="1" id="KW-0732">Signal</keyword>
<feature type="domain" description="TNase-like" evidence="2">
    <location>
        <begin position="35"/>
        <end position="150"/>
    </location>
</feature>
<name>A0A564G6Y3_9HYPH</name>
<organism evidence="4 5">
    <name type="scientific">Methylobacterium dankookense</name>
    <dbReference type="NCBI Taxonomy" id="560405"/>
    <lineage>
        <taxon>Bacteria</taxon>
        <taxon>Pseudomonadati</taxon>
        <taxon>Pseudomonadota</taxon>
        <taxon>Alphaproteobacteria</taxon>
        <taxon>Hyphomicrobiales</taxon>
        <taxon>Methylobacteriaceae</taxon>
        <taxon>Methylobacterium</taxon>
    </lineage>
</organism>
<sequence length="175" mass="18649">MPRPTAILRPTIALLLVALALPAYAAEPITGHATVIDGDTIELMGKRIDLHGIDAPEAAQTCETAHGTSYRCGQASAAALRGHIGTADVTCEPRSTDARGRVSAVCRVGGEDVAAWMAAHGHALANRRQTQAYLQQERRAWATRRGLWAGTFEEPADWRQARHRAEAAAHAAAAD</sequence>
<reference evidence="4 5" key="1">
    <citation type="submission" date="2019-06" db="EMBL/GenBank/DDBJ databases">
        <authorList>
            <person name="Rodrigo-Torres L."/>
            <person name="Arahal R. D."/>
            <person name="Lucena T."/>
        </authorList>
    </citation>
    <scope>NUCLEOTIDE SEQUENCE [LARGE SCALE GENOMIC DNA]</scope>
    <source>
        <strain evidence="4 5">SW08-7</strain>
    </source>
</reference>
<dbReference type="SMART" id="SM00318">
    <property type="entry name" value="SNc"/>
    <property type="match status" value="1"/>
</dbReference>
<dbReference type="PANTHER" id="PTHR12302:SF26">
    <property type="entry name" value="BLR1266 PROTEIN"/>
    <property type="match status" value="1"/>
</dbReference>
<dbReference type="InterPro" id="IPR035437">
    <property type="entry name" value="SNase_OB-fold_sf"/>
</dbReference>
<evidence type="ECO:0000313" key="4">
    <source>
        <dbReference type="EMBL" id="VUF15311.1"/>
    </source>
</evidence>
<evidence type="ECO:0000313" key="6">
    <source>
        <dbReference type="Proteomes" id="UP001055303"/>
    </source>
</evidence>
<dbReference type="PANTHER" id="PTHR12302">
    <property type="entry name" value="EBNA2 BINDING PROTEIN P100"/>
    <property type="match status" value="1"/>
</dbReference>
<evidence type="ECO:0000259" key="2">
    <source>
        <dbReference type="PROSITE" id="PS50830"/>
    </source>
</evidence>
<dbReference type="Pfam" id="PF00565">
    <property type="entry name" value="SNase"/>
    <property type="match status" value="1"/>
</dbReference>
<dbReference type="AlphaFoldDB" id="A0A564G6Y3"/>
<evidence type="ECO:0000256" key="1">
    <source>
        <dbReference type="SAM" id="SignalP"/>
    </source>
</evidence>
<dbReference type="Proteomes" id="UP000401717">
    <property type="component" value="Unassembled WGS sequence"/>
</dbReference>
<dbReference type="RefSeq" id="WP_238179010.1">
    <property type="nucleotide sequence ID" value="NZ_BPQI01000063.1"/>
</dbReference>
<protein>
    <recommendedName>
        <fullName evidence="2">TNase-like domain-containing protein</fullName>
    </recommendedName>
</protein>
<reference evidence="3" key="2">
    <citation type="journal article" date="2021" name="Front. Microbiol.">
        <title>Comprehensive Comparative Genomics and Phenotyping of Methylobacterium Species.</title>
        <authorList>
            <person name="Alessa O."/>
            <person name="Ogura Y."/>
            <person name="Fujitani Y."/>
            <person name="Takami H."/>
            <person name="Hayashi T."/>
            <person name="Sahin N."/>
            <person name="Tani A."/>
        </authorList>
    </citation>
    <scope>NUCLEOTIDE SEQUENCE</scope>
    <source>
        <strain evidence="3">DSM 22415</strain>
    </source>
</reference>
<dbReference type="InterPro" id="IPR016071">
    <property type="entry name" value="Staphylococal_nuclease_OB-fold"/>
</dbReference>
<evidence type="ECO:0000313" key="5">
    <source>
        <dbReference type="Proteomes" id="UP000401717"/>
    </source>
</evidence>
<dbReference type="Proteomes" id="UP001055303">
    <property type="component" value="Unassembled WGS sequence"/>
</dbReference>
<evidence type="ECO:0000313" key="3">
    <source>
        <dbReference type="EMBL" id="GJD56515.1"/>
    </source>
</evidence>
<dbReference type="PROSITE" id="PS50830">
    <property type="entry name" value="TNASE_3"/>
    <property type="match status" value="1"/>
</dbReference>
<proteinExistence type="predicted"/>
<reference evidence="3" key="3">
    <citation type="submission" date="2021-08" db="EMBL/GenBank/DDBJ databases">
        <authorList>
            <person name="Tani A."/>
            <person name="Ola A."/>
            <person name="Ogura Y."/>
            <person name="Katsura K."/>
            <person name="Hayashi T."/>
        </authorList>
    </citation>
    <scope>NUCLEOTIDE SEQUENCE</scope>
    <source>
        <strain evidence="3">DSM 22415</strain>
    </source>
</reference>
<gene>
    <name evidence="3" type="ORF">IFDJLNFL_2412</name>
    <name evidence="4" type="ORF">MTDSW087_05049</name>
</gene>
<dbReference type="EMBL" id="BPQI01000063">
    <property type="protein sequence ID" value="GJD56515.1"/>
    <property type="molecule type" value="Genomic_DNA"/>
</dbReference>